<comment type="caution">
    <text evidence="2">The sequence shown here is derived from an EMBL/GenBank/DDBJ whole genome shotgun (WGS) entry which is preliminary data.</text>
</comment>
<dbReference type="InterPro" id="IPR027392">
    <property type="entry name" value="TF_Znf"/>
</dbReference>
<evidence type="ECO:0000313" key="2">
    <source>
        <dbReference type="EMBL" id="MBO8430765.1"/>
    </source>
</evidence>
<feature type="domain" description="Transcription factor zinc-finger" evidence="1">
    <location>
        <begin position="9"/>
        <end position="51"/>
    </location>
</feature>
<protein>
    <submittedName>
        <fullName evidence="2">Zf-TFIIB domain-containing protein</fullName>
    </submittedName>
</protein>
<dbReference type="AlphaFoldDB" id="A0A9D9DRC8"/>
<dbReference type="Proteomes" id="UP000823632">
    <property type="component" value="Unassembled WGS sequence"/>
</dbReference>
<name>A0A9D9DRC8_9BACT</name>
<sequence>MADTYKTITCPACGQTMKKIFIPSVGVSVDICADGCGGIFFDSQEMQTITQKQGDISEIRDIINSGNFRPVDESRQRICSVCGKPMVKTPIKGIGIEIDTCYSCGGIFLDNGEYDAIRQGIKTKDINDVKSQNNINNINQNNTNGISDDFVRELYREGQAENRRLETMQWIASILNSRRRYGRRFDLFDLMWMIFR</sequence>
<evidence type="ECO:0000259" key="1">
    <source>
        <dbReference type="Pfam" id="PF13453"/>
    </source>
</evidence>
<feature type="domain" description="Transcription factor zinc-finger" evidence="1">
    <location>
        <begin position="78"/>
        <end position="117"/>
    </location>
</feature>
<dbReference type="Pfam" id="PF13453">
    <property type="entry name" value="Zn_ribbon_TFIIB"/>
    <property type="match status" value="2"/>
</dbReference>
<dbReference type="EMBL" id="JADIND010000109">
    <property type="protein sequence ID" value="MBO8430765.1"/>
    <property type="molecule type" value="Genomic_DNA"/>
</dbReference>
<accession>A0A9D9DRC8</accession>
<proteinExistence type="predicted"/>
<organism evidence="2 3">
    <name type="scientific">Candidatus Scatousia excrementipullorum</name>
    <dbReference type="NCBI Taxonomy" id="2840936"/>
    <lineage>
        <taxon>Bacteria</taxon>
        <taxon>Candidatus Scatousia</taxon>
    </lineage>
</organism>
<reference evidence="2" key="2">
    <citation type="journal article" date="2021" name="PeerJ">
        <title>Extensive microbial diversity within the chicken gut microbiome revealed by metagenomics and culture.</title>
        <authorList>
            <person name="Gilroy R."/>
            <person name="Ravi A."/>
            <person name="Getino M."/>
            <person name="Pursley I."/>
            <person name="Horton D.L."/>
            <person name="Alikhan N.F."/>
            <person name="Baker D."/>
            <person name="Gharbi K."/>
            <person name="Hall N."/>
            <person name="Watson M."/>
            <person name="Adriaenssens E.M."/>
            <person name="Foster-Nyarko E."/>
            <person name="Jarju S."/>
            <person name="Secka A."/>
            <person name="Antonio M."/>
            <person name="Oren A."/>
            <person name="Chaudhuri R.R."/>
            <person name="La Ragione R."/>
            <person name="Hildebrand F."/>
            <person name="Pallen M.J."/>
        </authorList>
    </citation>
    <scope>NUCLEOTIDE SEQUENCE</scope>
    <source>
        <strain evidence="2">10192</strain>
    </source>
</reference>
<gene>
    <name evidence="2" type="ORF">IAC76_05200</name>
</gene>
<reference evidence="2" key="1">
    <citation type="submission" date="2020-10" db="EMBL/GenBank/DDBJ databases">
        <authorList>
            <person name="Gilroy R."/>
        </authorList>
    </citation>
    <scope>NUCLEOTIDE SEQUENCE</scope>
    <source>
        <strain evidence="2">10192</strain>
    </source>
</reference>
<evidence type="ECO:0000313" key="3">
    <source>
        <dbReference type="Proteomes" id="UP000823632"/>
    </source>
</evidence>